<evidence type="ECO:0000313" key="2">
    <source>
        <dbReference type="Proteomes" id="UP001386955"/>
    </source>
</evidence>
<dbReference type="Proteomes" id="UP001386955">
    <property type="component" value="Unassembled WGS sequence"/>
</dbReference>
<reference evidence="1 2" key="1">
    <citation type="submission" date="2024-01" db="EMBL/GenBank/DDBJ databases">
        <title>The genomes of 5 underutilized Papilionoideae crops provide insights into root nodulation and disease resistanc.</title>
        <authorList>
            <person name="Jiang F."/>
        </authorList>
    </citation>
    <scope>NUCLEOTIDE SEQUENCE [LARGE SCALE GENOMIC DNA]</scope>
    <source>
        <strain evidence="1">DUOXIRENSHENG_FW03</strain>
        <tissue evidence="1">Leaves</tissue>
    </source>
</reference>
<dbReference type="AlphaFoldDB" id="A0AAN9XR36"/>
<name>A0AAN9XR36_PSOTE</name>
<comment type="caution">
    <text evidence="1">The sequence shown here is derived from an EMBL/GenBank/DDBJ whole genome shotgun (WGS) entry which is preliminary data.</text>
</comment>
<protein>
    <submittedName>
        <fullName evidence="1">Uncharacterized protein</fullName>
    </submittedName>
</protein>
<proteinExistence type="predicted"/>
<accession>A0AAN9XR36</accession>
<sequence>MDVRRKHQEKWKYLPSLRALSVSAATVLSGLYTLNSPKYLLPLAKIVSKIKASRKRMKTQLLYAVNMYYK</sequence>
<gene>
    <name evidence="1" type="ORF">VNO78_05954</name>
</gene>
<organism evidence="1 2">
    <name type="scientific">Psophocarpus tetragonolobus</name>
    <name type="common">Winged bean</name>
    <name type="synonym">Dolichos tetragonolobus</name>
    <dbReference type="NCBI Taxonomy" id="3891"/>
    <lineage>
        <taxon>Eukaryota</taxon>
        <taxon>Viridiplantae</taxon>
        <taxon>Streptophyta</taxon>
        <taxon>Embryophyta</taxon>
        <taxon>Tracheophyta</taxon>
        <taxon>Spermatophyta</taxon>
        <taxon>Magnoliopsida</taxon>
        <taxon>eudicotyledons</taxon>
        <taxon>Gunneridae</taxon>
        <taxon>Pentapetalae</taxon>
        <taxon>rosids</taxon>
        <taxon>fabids</taxon>
        <taxon>Fabales</taxon>
        <taxon>Fabaceae</taxon>
        <taxon>Papilionoideae</taxon>
        <taxon>50 kb inversion clade</taxon>
        <taxon>NPAAA clade</taxon>
        <taxon>indigoferoid/millettioid clade</taxon>
        <taxon>Phaseoleae</taxon>
        <taxon>Psophocarpus</taxon>
    </lineage>
</organism>
<dbReference type="EMBL" id="JAYMYS010000002">
    <property type="protein sequence ID" value="KAK7404905.1"/>
    <property type="molecule type" value="Genomic_DNA"/>
</dbReference>
<keyword evidence="2" id="KW-1185">Reference proteome</keyword>
<evidence type="ECO:0000313" key="1">
    <source>
        <dbReference type="EMBL" id="KAK7404905.1"/>
    </source>
</evidence>